<dbReference type="PROSITE" id="PS00108">
    <property type="entry name" value="PROTEIN_KINASE_ST"/>
    <property type="match status" value="1"/>
</dbReference>
<dbReference type="EMBL" id="CAMPGE010002992">
    <property type="protein sequence ID" value="CAI2361811.1"/>
    <property type="molecule type" value="Genomic_DNA"/>
</dbReference>
<protein>
    <recommendedName>
        <fullName evidence="2">Casein kinase I</fullName>
        <ecNumber evidence="1">2.7.11.1</ecNumber>
    </recommendedName>
</protein>
<dbReference type="PROSITE" id="PS50011">
    <property type="entry name" value="PROTEIN_KINASE_DOM"/>
    <property type="match status" value="1"/>
</dbReference>
<dbReference type="EC" id="2.7.11.1" evidence="1"/>
<dbReference type="GO" id="GO:0004674">
    <property type="term" value="F:protein serine/threonine kinase activity"/>
    <property type="evidence" value="ECO:0007669"/>
    <property type="project" value="UniProtKB-EC"/>
</dbReference>
<dbReference type="CDD" id="cd00180">
    <property type="entry name" value="PKc"/>
    <property type="match status" value="1"/>
</dbReference>
<dbReference type="InterPro" id="IPR000719">
    <property type="entry name" value="Prot_kinase_dom"/>
</dbReference>
<proteinExistence type="predicted"/>
<sequence>MKILSRLGEGGQAKVFKVEINEKLYALKMYKKPNYYATERKVYKKIYSDDDSDEIQFFPKDIKYIKIEGSNGICMSLCKYTLKEMFEKLEWQISEEFIGSLAINLIDALEILHLKDIIHCDIKPENIMFTEDGTPQLLDFSYCKFVGKKDQDDPFPGGLKFVGTIFFSARMEQDNKAGKLVFSCSPKHDLESLIYLLTTELGFKLPWDSEVVEECFSEVNDFIEFKSRVTDKQIINCLPEILVDPFKKIMSYANDELINYQDIRDCFKFDVECSPKIDLKQDHVRLNSSKLCPVLLKTSSIVDDCEPESPLCIVQDDDSCHAQGLERYSTFTSHLETSMNISQKKINTSSGLRNPFDEPNPPKMECRNPELEDSIEILKSDGKIFEDSKLGKIALHKSISDVVKKTPIFIDEDDNIDLTAAELSEYEFDSITKSLMRPKPMIARPSVHE</sequence>
<organism evidence="4 5">
    <name type="scientific">Euplotes crassus</name>
    <dbReference type="NCBI Taxonomy" id="5936"/>
    <lineage>
        <taxon>Eukaryota</taxon>
        <taxon>Sar</taxon>
        <taxon>Alveolata</taxon>
        <taxon>Ciliophora</taxon>
        <taxon>Intramacronucleata</taxon>
        <taxon>Spirotrichea</taxon>
        <taxon>Hypotrichia</taxon>
        <taxon>Euplotida</taxon>
        <taxon>Euplotidae</taxon>
        <taxon>Moneuplotes</taxon>
    </lineage>
</organism>
<dbReference type="SMART" id="SM00220">
    <property type="entry name" value="S_TKc"/>
    <property type="match status" value="1"/>
</dbReference>
<dbReference type="Gene3D" id="1.10.510.10">
    <property type="entry name" value="Transferase(Phosphotransferase) domain 1"/>
    <property type="match status" value="1"/>
</dbReference>
<dbReference type="InterPro" id="IPR050235">
    <property type="entry name" value="CK1_Ser-Thr_kinase"/>
</dbReference>
<dbReference type="Pfam" id="PF00069">
    <property type="entry name" value="Pkinase"/>
    <property type="match status" value="1"/>
</dbReference>
<name>A0AAD1U7W7_EUPCR</name>
<feature type="domain" description="Protein kinase" evidence="3">
    <location>
        <begin position="1"/>
        <end position="258"/>
    </location>
</feature>
<evidence type="ECO:0000313" key="5">
    <source>
        <dbReference type="Proteomes" id="UP001295684"/>
    </source>
</evidence>
<gene>
    <name evidence="4" type="ORF">ECRASSUSDP1_LOCUS3124</name>
</gene>
<dbReference type="SUPFAM" id="SSF56112">
    <property type="entry name" value="Protein kinase-like (PK-like)"/>
    <property type="match status" value="1"/>
</dbReference>
<evidence type="ECO:0000313" key="4">
    <source>
        <dbReference type="EMBL" id="CAI2361811.1"/>
    </source>
</evidence>
<evidence type="ECO:0000259" key="3">
    <source>
        <dbReference type="PROSITE" id="PS50011"/>
    </source>
</evidence>
<comment type="caution">
    <text evidence="4">The sequence shown here is derived from an EMBL/GenBank/DDBJ whole genome shotgun (WGS) entry which is preliminary data.</text>
</comment>
<evidence type="ECO:0000256" key="1">
    <source>
        <dbReference type="ARBA" id="ARBA00012513"/>
    </source>
</evidence>
<keyword evidence="5" id="KW-1185">Reference proteome</keyword>
<dbReference type="InterPro" id="IPR008271">
    <property type="entry name" value="Ser/Thr_kinase_AS"/>
</dbReference>
<dbReference type="PANTHER" id="PTHR11909">
    <property type="entry name" value="CASEIN KINASE-RELATED"/>
    <property type="match status" value="1"/>
</dbReference>
<accession>A0AAD1U7W7</accession>
<reference evidence="4" key="1">
    <citation type="submission" date="2023-07" db="EMBL/GenBank/DDBJ databases">
        <authorList>
            <consortium name="AG Swart"/>
            <person name="Singh M."/>
            <person name="Singh A."/>
            <person name="Seah K."/>
            <person name="Emmerich C."/>
        </authorList>
    </citation>
    <scope>NUCLEOTIDE SEQUENCE</scope>
    <source>
        <strain evidence="4">DP1</strain>
    </source>
</reference>
<evidence type="ECO:0000256" key="2">
    <source>
        <dbReference type="ARBA" id="ARBA00023860"/>
    </source>
</evidence>
<dbReference type="Proteomes" id="UP001295684">
    <property type="component" value="Unassembled WGS sequence"/>
</dbReference>
<dbReference type="InterPro" id="IPR011009">
    <property type="entry name" value="Kinase-like_dom_sf"/>
</dbReference>
<dbReference type="AlphaFoldDB" id="A0AAD1U7W7"/>
<dbReference type="GO" id="GO:0005524">
    <property type="term" value="F:ATP binding"/>
    <property type="evidence" value="ECO:0007669"/>
    <property type="project" value="InterPro"/>
</dbReference>